<dbReference type="RefSeq" id="WP_095644256.1">
    <property type="nucleotide sequence ID" value="NZ_LMVP01000157.1"/>
</dbReference>
<reference evidence="1 2" key="1">
    <citation type="journal article" date="2017" name="BMC Genomics">
        <title>Genomic analysis of methanogenic archaea reveals a shift towards energy conservation.</title>
        <authorList>
            <person name="Gilmore S.P."/>
            <person name="Henske J.K."/>
            <person name="Sexton J.A."/>
            <person name="Solomon K.V."/>
            <person name="Seppala S."/>
            <person name="Yoo J.I."/>
            <person name="Huyett L.M."/>
            <person name="Pressman A."/>
            <person name="Cogan J.Z."/>
            <person name="Kivenson V."/>
            <person name="Peng X."/>
            <person name="Tan Y."/>
            <person name="Valentine D.L."/>
            <person name="O'Malley M.A."/>
        </authorList>
    </citation>
    <scope>NUCLEOTIDE SEQUENCE [LARGE SCALE GENOMIC DNA]</scope>
    <source>
        <strain evidence="1 2">MC-15</strain>
    </source>
</reference>
<proteinExistence type="predicted"/>
<dbReference type="AlphaFoldDB" id="A0A2A2HTV1"/>
<dbReference type="Proteomes" id="UP000218164">
    <property type="component" value="Unassembled WGS sequence"/>
</dbReference>
<organism evidence="1 2">
    <name type="scientific">Methanosarcina spelaei</name>
    <dbReference type="NCBI Taxonomy" id="1036679"/>
    <lineage>
        <taxon>Archaea</taxon>
        <taxon>Methanobacteriati</taxon>
        <taxon>Methanobacteriota</taxon>
        <taxon>Stenosarchaea group</taxon>
        <taxon>Methanomicrobia</taxon>
        <taxon>Methanosarcinales</taxon>
        <taxon>Methanosarcinaceae</taxon>
        <taxon>Methanosarcina</taxon>
    </lineage>
</organism>
<protein>
    <submittedName>
        <fullName evidence="1">Uncharacterized protein</fullName>
    </submittedName>
</protein>
<keyword evidence="2" id="KW-1185">Reference proteome</keyword>
<sequence length="100" mass="10863">MFGTHYAVISSALGVSEANGIGQPEVGTLEARLTNAPDSMRLIPTHRGQRLPASKIADIPTRPSSIKNPIYFALTPQSFTDFDWLVVLNSTTYSRGGSWL</sequence>
<evidence type="ECO:0000313" key="1">
    <source>
        <dbReference type="EMBL" id="PAV12931.1"/>
    </source>
</evidence>
<gene>
    <name evidence="1" type="ORF">ASJ81_04905</name>
</gene>
<name>A0A2A2HTV1_9EURY</name>
<dbReference type="EMBL" id="LMVP01000157">
    <property type="protein sequence ID" value="PAV12931.1"/>
    <property type="molecule type" value="Genomic_DNA"/>
</dbReference>
<dbReference type="OrthoDB" id="260438at2157"/>
<comment type="caution">
    <text evidence="1">The sequence shown here is derived from an EMBL/GenBank/DDBJ whole genome shotgun (WGS) entry which is preliminary data.</text>
</comment>
<accession>A0A2A2HTV1</accession>
<evidence type="ECO:0000313" key="2">
    <source>
        <dbReference type="Proteomes" id="UP000218164"/>
    </source>
</evidence>